<accession>A0A2I0QV70</accession>
<dbReference type="EMBL" id="PJNH01000001">
    <property type="protein sequence ID" value="PKR78218.1"/>
    <property type="molecule type" value="Genomic_DNA"/>
</dbReference>
<keyword evidence="2" id="KW-1185">Reference proteome</keyword>
<protein>
    <recommendedName>
        <fullName evidence="3">N-acetyltransferase domain-containing protein</fullName>
    </recommendedName>
</protein>
<evidence type="ECO:0008006" key="3">
    <source>
        <dbReference type="Google" id="ProtNLM"/>
    </source>
</evidence>
<dbReference type="Gene3D" id="3.40.630.30">
    <property type="match status" value="1"/>
</dbReference>
<evidence type="ECO:0000313" key="1">
    <source>
        <dbReference type="EMBL" id="PKR78218.1"/>
    </source>
</evidence>
<dbReference type="OrthoDB" id="2836154at2"/>
<dbReference type="InterPro" id="IPR016181">
    <property type="entry name" value="Acyl_CoA_acyltransferase"/>
</dbReference>
<comment type="caution">
    <text evidence="1">The sequence shown here is derived from an EMBL/GenBank/DDBJ whole genome shotgun (WGS) entry which is preliminary data.</text>
</comment>
<name>A0A2I0QV70_9BACI</name>
<evidence type="ECO:0000313" key="2">
    <source>
        <dbReference type="Proteomes" id="UP000243524"/>
    </source>
</evidence>
<dbReference type="RefSeq" id="WP_101329890.1">
    <property type="nucleotide sequence ID" value="NZ_PJNH01000001.1"/>
</dbReference>
<organism evidence="1 2">
    <name type="scientific">Halalkalibacillus sediminis</name>
    <dbReference type="NCBI Taxonomy" id="2018042"/>
    <lineage>
        <taxon>Bacteria</taxon>
        <taxon>Bacillati</taxon>
        <taxon>Bacillota</taxon>
        <taxon>Bacilli</taxon>
        <taxon>Bacillales</taxon>
        <taxon>Bacillaceae</taxon>
        <taxon>Halalkalibacillus</taxon>
    </lineage>
</organism>
<dbReference type="SUPFAM" id="SSF55729">
    <property type="entry name" value="Acyl-CoA N-acyltransferases (Nat)"/>
    <property type="match status" value="1"/>
</dbReference>
<dbReference type="AlphaFoldDB" id="A0A2I0QV70"/>
<reference evidence="1 2" key="1">
    <citation type="submission" date="2017-06" db="EMBL/GenBank/DDBJ databases">
        <title>the draft geome sequence of Illustriluteabacillus marina B3227.</title>
        <authorList>
            <person name="He R.-H."/>
            <person name="Du Z.-J."/>
        </authorList>
    </citation>
    <scope>NUCLEOTIDE SEQUENCE [LARGE SCALE GENOMIC DNA]</scope>
    <source>
        <strain evidence="1 2">B3227</strain>
    </source>
</reference>
<dbReference type="Proteomes" id="UP000243524">
    <property type="component" value="Unassembled WGS sequence"/>
</dbReference>
<proteinExistence type="predicted"/>
<gene>
    <name evidence="1" type="ORF">CEY16_00215</name>
</gene>
<sequence>MKFDMVTPTFEDIDGMLDLNYRIYPKEWHVSPEYVKEVMMQNPEVYRVCKVNGTVKGVYSLFPLNKKDYEGVLKDEIDEKDLADKVLSYDGCKEVYLYLISIIVDIFDEDYKRYTLALLQDMPEQLKLLESKGIQVKEIGAFAISEDGSRILNRIGFNQDPEIETNEFPVFRSTAPDLIQAIKK</sequence>